<dbReference type="SUPFAM" id="SSF141322">
    <property type="entry name" value="NfeD domain-like"/>
    <property type="match status" value="1"/>
</dbReference>
<dbReference type="InterPro" id="IPR002810">
    <property type="entry name" value="NfeD-like_C"/>
</dbReference>
<dbReference type="InterPro" id="IPR012340">
    <property type="entry name" value="NA-bd_OB-fold"/>
</dbReference>
<organism evidence="7 8">
    <name type="scientific">Acholeplasma hippikon</name>
    <dbReference type="NCBI Taxonomy" id="264636"/>
    <lineage>
        <taxon>Bacteria</taxon>
        <taxon>Bacillati</taxon>
        <taxon>Mycoplasmatota</taxon>
        <taxon>Mollicutes</taxon>
        <taxon>Acholeplasmatales</taxon>
        <taxon>Acholeplasmataceae</taxon>
        <taxon>Acholeplasma</taxon>
    </lineage>
</organism>
<dbReference type="STRING" id="1408416.GCA_000702765_00944"/>
<name>A0A449BJ88_9MOLU</name>
<evidence type="ECO:0000256" key="4">
    <source>
        <dbReference type="ARBA" id="ARBA00023136"/>
    </source>
</evidence>
<dbReference type="AlphaFoldDB" id="A0A449BJ88"/>
<comment type="subcellular location">
    <subcellularLocation>
        <location evidence="1">Membrane</location>
        <topology evidence="1">Multi-pass membrane protein</topology>
    </subcellularLocation>
</comment>
<evidence type="ECO:0000256" key="5">
    <source>
        <dbReference type="SAM" id="Phobius"/>
    </source>
</evidence>
<dbReference type="RefSeq" id="WP_051659027.1">
    <property type="nucleotide sequence ID" value="NZ_LR215050.1"/>
</dbReference>
<proteinExistence type="predicted"/>
<gene>
    <name evidence="7" type="ORF">NCTC10172_00540</name>
</gene>
<dbReference type="GO" id="GO:0005886">
    <property type="term" value="C:plasma membrane"/>
    <property type="evidence" value="ECO:0007669"/>
    <property type="project" value="TreeGrafter"/>
</dbReference>
<dbReference type="PANTHER" id="PTHR33507">
    <property type="entry name" value="INNER MEMBRANE PROTEIN YBBJ"/>
    <property type="match status" value="1"/>
</dbReference>
<keyword evidence="3 5" id="KW-1133">Transmembrane helix</keyword>
<dbReference type="Gene3D" id="2.40.50.140">
    <property type="entry name" value="Nucleic acid-binding proteins"/>
    <property type="match status" value="1"/>
</dbReference>
<evidence type="ECO:0000256" key="2">
    <source>
        <dbReference type="ARBA" id="ARBA00022692"/>
    </source>
</evidence>
<dbReference type="PANTHER" id="PTHR33507:SF3">
    <property type="entry name" value="INNER MEMBRANE PROTEIN YBBJ"/>
    <property type="match status" value="1"/>
</dbReference>
<protein>
    <submittedName>
        <fullName evidence="7">NfeD-like C-terminal, partner-binding</fullName>
    </submittedName>
</protein>
<evidence type="ECO:0000256" key="1">
    <source>
        <dbReference type="ARBA" id="ARBA00004141"/>
    </source>
</evidence>
<accession>A0A449BJ88</accession>
<evidence type="ECO:0000259" key="6">
    <source>
        <dbReference type="Pfam" id="PF01957"/>
    </source>
</evidence>
<keyword evidence="4 5" id="KW-0472">Membrane</keyword>
<reference evidence="7 8" key="1">
    <citation type="submission" date="2019-01" db="EMBL/GenBank/DDBJ databases">
        <authorList>
            <consortium name="Pathogen Informatics"/>
        </authorList>
    </citation>
    <scope>NUCLEOTIDE SEQUENCE [LARGE SCALE GENOMIC DNA]</scope>
    <source>
        <strain evidence="7 8">NCTC10172</strain>
    </source>
</reference>
<keyword evidence="2 5" id="KW-0812">Transmembrane</keyword>
<sequence>MTAYMPWVWLIVFLIMVGLEMATAEFVSLWFAISAIPTIIIAAIFPNNVWLQVLVFFGVGFILLLATRPIAIKYFRKNIISTNVDSYIGKTAIVIKEISDSNRGLVTFENKEWTAISSDTILVGEKVRILAIEGNKFIVTKIEN</sequence>
<dbReference type="EMBL" id="LR215050">
    <property type="protein sequence ID" value="VEU82524.1"/>
    <property type="molecule type" value="Genomic_DNA"/>
</dbReference>
<feature type="transmembrane region" description="Helical" evidence="5">
    <location>
        <begin position="6"/>
        <end position="22"/>
    </location>
</feature>
<keyword evidence="8" id="KW-1185">Reference proteome</keyword>
<dbReference type="Proteomes" id="UP000290909">
    <property type="component" value="Chromosome"/>
</dbReference>
<dbReference type="Pfam" id="PF01957">
    <property type="entry name" value="NfeD"/>
    <property type="match status" value="1"/>
</dbReference>
<evidence type="ECO:0000313" key="8">
    <source>
        <dbReference type="Proteomes" id="UP000290909"/>
    </source>
</evidence>
<feature type="transmembrane region" description="Helical" evidence="5">
    <location>
        <begin position="29"/>
        <end position="45"/>
    </location>
</feature>
<evidence type="ECO:0000313" key="7">
    <source>
        <dbReference type="EMBL" id="VEU82524.1"/>
    </source>
</evidence>
<evidence type="ECO:0000256" key="3">
    <source>
        <dbReference type="ARBA" id="ARBA00022989"/>
    </source>
</evidence>
<feature type="transmembrane region" description="Helical" evidence="5">
    <location>
        <begin position="51"/>
        <end position="71"/>
    </location>
</feature>
<feature type="domain" description="NfeD-like C-terminal" evidence="6">
    <location>
        <begin position="84"/>
        <end position="141"/>
    </location>
</feature>
<dbReference type="InterPro" id="IPR052165">
    <property type="entry name" value="Membrane_assoc_protease"/>
</dbReference>
<dbReference type="KEGG" id="ahk:NCTC10172_00540"/>